<reference evidence="2 3" key="1">
    <citation type="submission" date="2014-04" db="EMBL/GenBank/DDBJ databases">
        <authorList>
            <consortium name="DOE Joint Genome Institute"/>
            <person name="Kuo A."/>
            <person name="Kohler A."/>
            <person name="Costa M.D."/>
            <person name="Nagy L.G."/>
            <person name="Floudas D."/>
            <person name="Copeland A."/>
            <person name="Barry K.W."/>
            <person name="Cichocki N."/>
            <person name="Veneault-Fourrey C."/>
            <person name="LaButti K."/>
            <person name="Lindquist E.A."/>
            <person name="Lipzen A."/>
            <person name="Lundell T."/>
            <person name="Morin E."/>
            <person name="Murat C."/>
            <person name="Sun H."/>
            <person name="Tunlid A."/>
            <person name="Henrissat B."/>
            <person name="Grigoriev I.V."/>
            <person name="Hibbett D.S."/>
            <person name="Martin F."/>
            <person name="Nordberg H.P."/>
            <person name="Cantor M.N."/>
            <person name="Hua S.X."/>
        </authorList>
    </citation>
    <scope>NUCLEOTIDE SEQUENCE [LARGE SCALE GENOMIC DNA]</scope>
    <source>
        <strain evidence="2 3">441</strain>
    </source>
</reference>
<feature type="region of interest" description="Disordered" evidence="1">
    <location>
        <begin position="67"/>
        <end position="86"/>
    </location>
</feature>
<dbReference type="OrthoDB" id="2692271at2759"/>
<dbReference type="HOGENOM" id="CLU_516901_0_0_1"/>
<reference evidence="3" key="2">
    <citation type="submission" date="2015-01" db="EMBL/GenBank/DDBJ databases">
        <title>Evolutionary Origins and Diversification of the Mycorrhizal Mutualists.</title>
        <authorList>
            <consortium name="DOE Joint Genome Institute"/>
            <consortium name="Mycorrhizal Genomics Consortium"/>
            <person name="Kohler A."/>
            <person name="Kuo A."/>
            <person name="Nagy L.G."/>
            <person name="Floudas D."/>
            <person name="Copeland A."/>
            <person name="Barry K.W."/>
            <person name="Cichocki N."/>
            <person name="Veneault-Fourrey C."/>
            <person name="LaButti K."/>
            <person name="Lindquist E.A."/>
            <person name="Lipzen A."/>
            <person name="Lundell T."/>
            <person name="Morin E."/>
            <person name="Murat C."/>
            <person name="Riley R."/>
            <person name="Ohm R."/>
            <person name="Sun H."/>
            <person name="Tunlid A."/>
            <person name="Henrissat B."/>
            <person name="Grigoriev I.V."/>
            <person name="Hibbett D.S."/>
            <person name="Martin F."/>
        </authorList>
    </citation>
    <scope>NUCLEOTIDE SEQUENCE [LARGE SCALE GENOMIC DNA]</scope>
    <source>
        <strain evidence="3">441</strain>
    </source>
</reference>
<gene>
    <name evidence="2" type="ORF">PISMIDRAFT_16583</name>
</gene>
<evidence type="ECO:0000256" key="1">
    <source>
        <dbReference type="SAM" id="MobiDB-lite"/>
    </source>
</evidence>
<evidence type="ECO:0000313" key="3">
    <source>
        <dbReference type="Proteomes" id="UP000054018"/>
    </source>
</evidence>
<feature type="compositionally biased region" description="Pro residues" evidence="1">
    <location>
        <begin position="419"/>
        <end position="428"/>
    </location>
</feature>
<feature type="region of interest" description="Disordered" evidence="1">
    <location>
        <begin position="417"/>
        <end position="436"/>
    </location>
</feature>
<dbReference type="Proteomes" id="UP000054018">
    <property type="component" value="Unassembled WGS sequence"/>
</dbReference>
<keyword evidence="3" id="KW-1185">Reference proteome</keyword>
<protein>
    <submittedName>
        <fullName evidence="2">Uncharacterized protein</fullName>
    </submittedName>
</protein>
<feature type="region of interest" description="Disordered" evidence="1">
    <location>
        <begin position="108"/>
        <end position="141"/>
    </location>
</feature>
<feature type="region of interest" description="Disordered" evidence="1">
    <location>
        <begin position="260"/>
        <end position="294"/>
    </location>
</feature>
<feature type="compositionally biased region" description="Polar residues" evidence="1">
    <location>
        <begin position="11"/>
        <end position="30"/>
    </location>
</feature>
<dbReference type="AlphaFoldDB" id="A0A0C9YFG2"/>
<proteinExistence type="predicted"/>
<organism evidence="2 3">
    <name type="scientific">Pisolithus microcarpus 441</name>
    <dbReference type="NCBI Taxonomy" id="765257"/>
    <lineage>
        <taxon>Eukaryota</taxon>
        <taxon>Fungi</taxon>
        <taxon>Dikarya</taxon>
        <taxon>Basidiomycota</taxon>
        <taxon>Agaricomycotina</taxon>
        <taxon>Agaricomycetes</taxon>
        <taxon>Agaricomycetidae</taxon>
        <taxon>Boletales</taxon>
        <taxon>Sclerodermatineae</taxon>
        <taxon>Pisolithaceae</taxon>
        <taxon>Pisolithus</taxon>
    </lineage>
</organism>
<feature type="region of interest" description="Disordered" evidence="1">
    <location>
        <begin position="1"/>
        <end position="52"/>
    </location>
</feature>
<name>A0A0C9YFG2_9AGAM</name>
<sequence>MAPRKHRRANSDATEPSNSVLVTPASSIPATTDWIPKEEEEEEDALAPVPSTAMLQSTVEFFEALSNHGPGVESGASDSGGEEVIDIDNCSSSDILSSESEDGTIIQEVHSGQSRPHTAIKPVQRPGKSKDTTSKGRVATKSTSLDYDPETCAFNIQCAICLPDGGNSPFKISSMVTLDELCITVSEKLHCFPGLISLRYWLDSDKAKFGAMSIQSEEELDLFKARMRTLIIPQCLPSGKLSTCPLKAILVFFEDVSTADAKNPSTTSSGSKAAARSSQKPSSSPSGMLEGSSHHQKIIKDLQNHWGCEKHSKGPDHLVYCYSPSGASVCYPLTHSNISYWALEIMDDNDGRVTIDRKPHGVPCNEARPHTRSSVPPVPVDHSIPSLPYPSYPPPFFVLPPWGPPSFHGGNYTPVWPTDTPPQTPFDAPPSSSSTSVADIPNVVDWFAYLDRHEQRNKDGITFSPFRTMLREKGFIRISQLSPDFVKLSDLQDWLRVDVGTAILIMQYAKEDLEAVKSGRWILPKDT</sequence>
<dbReference type="EMBL" id="KN833895">
    <property type="protein sequence ID" value="KIK15321.1"/>
    <property type="molecule type" value="Genomic_DNA"/>
</dbReference>
<feature type="compositionally biased region" description="Low complexity" evidence="1">
    <location>
        <begin position="271"/>
        <end position="291"/>
    </location>
</feature>
<accession>A0A0C9YFG2</accession>
<evidence type="ECO:0000313" key="2">
    <source>
        <dbReference type="EMBL" id="KIK15321.1"/>
    </source>
</evidence>